<evidence type="ECO:0000313" key="1">
    <source>
        <dbReference type="EMBL" id="CAG5103344.1"/>
    </source>
</evidence>
<keyword evidence="2" id="KW-1185">Reference proteome</keyword>
<name>A0ABN7SMG6_OIKDI</name>
<organism evidence="1 2">
    <name type="scientific">Oikopleura dioica</name>
    <name type="common">Tunicate</name>
    <dbReference type="NCBI Taxonomy" id="34765"/>
    <lineage>
        <taxon>Eukaryota</taxon>
        <taxon>Metazoa</taxon>
        <taxon>Chordata</taxon>
        <taxon>Tunicata</taxon>
        <taxon>Appendicularia</taxon>
        <taxon>Copelata</taxon>
        <taxon>Oikopleuridae</taxon>
        <taxon>Oikopleura</taxon>
    </lineage>
</organism>
<proteinExistence type="predicted"/>
<accession>A0ABN7SMG6</accession>
<reference evidence="1 2" key="1">
    <citation type="submission" date="2021-04" db="EMBL/GenBank/DDBJ databases">
        <authorList>
            <person name="Bliznina A."/>
        </authorList>
    </citation>
    <scope>NUCLEOTIDE SEQUENCE [LARGE SCALE GENOMIC DNA]</scope>
</reference>
<dbReference type="EMBL" id="OU015566">
    <property type="protein sequence ID" value="CAG5103344.1"/>
    <property type="molecule type" value="Genomic_DNA"/>
</dbReference>
<dbReference type="Proteomes" id="UP001158576">
    <property type="component" value="Chromosome 1"/>
</dbReference>
<gene>
    <name evidence="1" type="ORF">OKIOD_LOCUS9494</name>
</gene>
<sequence>MSYHYKDFNMMYDRNLFTAAKMGDVQNVTDNLHRNPMEILDYLSARAPARRQRQIDDIRRCLEADRSQI</sequence>
<evidence type="ECO:0000313" key="2">
    <source>
        <dbReference type="Proteomes" id="UP001158576"/>
    </source>
</evidence>
<protein>
    <submittedName>
        <fullName evidence="1">Oidioi.mRNA.OKI2018_I69.chr1.g729.t1.cds</fullName>
    </submittedName>
</protein>